<keyword evidence="3" id="KW-1005">Bacterial flagellum biogenesis</keyword>
<keyword evidence="7" id="KW-1185">Reference proteome</keyword>
<evidence type="ECO:0000256" key="4">
    <source>
        <dbReference type="ARBA" id="ARBA00023186"/>
    </source>
</evidence>
<keyword evidence="2" id="KW-0963">Cytoplasm</keyword>
<evidence type="ECO:0000256" key="1">
    <source>
        <dbReference type="ARBA" id="ARBA00004514"/>
    </source>
</evidence>
<dbReference type="InterPro" id="IPR008622">
    <property type="entry name" value="FliT"/>
</dbReference>
<accession>A0A917PJ29</accession>
<dbReference type="Pfam" id="PF05400">
    <property type="entry name" value="FliT"/>
    <property type="match status" value="1"/>
</dbReference>
<reference evidence="6" key="1">
    <citation type="journal article" date="2014" name="Int. J. Syst. Evol. Microbiol.">
        <title>Complete genome sequence of Corynebacterium casei LMG S-19264T (=DSM 44701T), isolated from a smear-ripened cheese.</title>
        <authorList>
            <consortium name="US DOE Joint Genome Institute (JGI-PGF)"/>
            <person name="Walter F."/>
            <person name="Albersmeier A."/>
            <person name="Kalinowski J."/>
            <person name="Ruckert C."/>
        </authorList>
    </citation>
    <scope>NUCLEOTIDE SEQUENCE</scope>
    <source>
        <strain evidence="6">JCM 30078</strain>
    </source>
</reference>
<evidence type="ECO:0000313" key="7">
    <source>
        <dbReference type="Proteomes" id="UP000635983"/>
    </source>
</evidence>
<dbReference type="RefSeq" id="WP_188981347.1">
    <property type="nucleotide sequence ID" value="NZ_BMPO01000001.1"/>
</dbReference>
<reference evidence="6" key="2">
    <citation type="submission" date="2020-09" db="EMBL/GenBank/DDBJ databases">
        <authorList>
            <person name="Sun Q."/>
            <person name="Ohkuma M."/>
        </authorList>
    </citation>
    <scope>NUCLEOTIDE SEQUENCE</scope>
    <source>
        <strain evidence="6">JCM 30078</strain>
    </source>
</reference>
<dbReference type="EMBL" id="BMPO01000001">
    <property type="protein sequence ID" value="GGJ80474.1"/>
    <property type="molecule type" value="Genomic_DNA"/>
</dbReference>
<protein>
    <recommendedName>
        <fullName evidence="5">Flagellar protein FliT</fullName>
    </recommendedName>
</protein>
<dbReference type="Proteomes" id="UP000635983">
    <property type="component" value="Unassembled WGS sequence"/>
</dbReference>
<evidence type="ECO:0000256" key="5">
    <source>
        <dbReference type="ARBA" id="ARBA00093797"/>
    </source>
</evidence>
<organism evidence="6 7">
    <name type="scientific">Pseudomonas matsuisoli</name>
    <dbReference type="NCBI Taxonomy" id="1515666"/>
    <lineage>
        <taxon>Bacteria</taxon>
        <taxon>Pseudomonadati</taxon>
        <taxon>Pseudomonadota</taxon>
        <taxon>Gammaproteobacteria</taxon>
        <taxon>Pseudomonadales</taxon>
        <taxon>Pseudomonadaceae</taxon>
        <taxon>Pseudomonas</taxon>
    </lineage>
</organism>
<proteinExistence type="predicted"/>
<evidence type="ECO:0000256" key="2">
    <source>
        <dbReference type="ARBA" id="ARBA00022490"/>
    </source>
</evidence>
<keyword evidence="4" id="KW-0143">Chaperone</keyword>
<dbReference type="AlphaFoldDB" id="A0A917PJ29"/>
<gene>
    <name evidence="6" type="ORF">GCM10009304_02790</name>
</gene>
<comment type="subcellular location">
    <subcellularLocation>
        <location evidence="1">Cytoplasm</location>
        <location evidence="1">Cytosol</location>
    </subcellularLocation>
</comment>
<evidence type="ECO:0000256" key="3">
    <source>
        <dbReference type="ARBA" id="ARBA00022795"/>
    </source>
</evidence>
<evidence type="ECO:0000313" key="6">
    <source>
        <dbReference type="EMBL" id="GGJ80474.1"/>
    </source>
</evidence>
<name>A0A917PJ29_9PSED</name>
<comment type="caution">
    <text evidence="6">The sequence shown here is derived from an EMBL/GenBank/DDBJ whole genome shotgun (WGS) entry which is preliminary data.</text>
</comment>
<sequence length="105" mass="11775">MNTAMKETAVERLGSIRNELAVALIQQDWEKISVLDLDCRMLVDLAMAEAVEKGEEQLLRANLESLLELYALAVNTCKKHRDEAGAELGNLNRARQNAKVYQLFG</sequence>